<reference evidence="10" key="1">
    <citation type="submission" date="2020-11" db="EMBL/GenBank/DDBJ databases">
        <authorList>
            <person name="Tran Van P."/>
        </authorList>
    </citation>
    <scope>NUCLEOTIDE SEQUENCE</scope>
</reference>
<comment type="subcellular location">
    <subcellularLocation>
        <location evidence="1 7">Nucleus</location>
    </subcellularLocation>
</comment>
<keyword evidence="5" id="KW-0804">Transcription</keyword>
<dbReference type="PRINTS" id="PR00053">
    <property type="entry name" value="FORKHEAD"/>
</dbReference>
<dbReference type="GO" id="GO:0000976">
    <property type="term" value="F:transcription cis-regulatory region binding"/>
    <property type="evidence" value="ECO:0007669"/>
    <property type="project" value="TreeGrafter"/>
</dbReference>
<dbReference type="GO" id="GO:0005634">
    <property type="term" value="C:nucleus"/>
    <property type="evidence" value="ECO:0007669"/>
    <property type="project" value="UniProtKB-SubCell"/>
</dbReference>
<evidence type="ECO:0000256" key="2">
    <source>
        <dbReference type="ARBA" id="ARBA00022473"/>
    </source>
</evidence>
<evidence type="ECO:0000313" key="10">
    <source>
        <dbReference type="EMBL" id="CAD7394571.1"/>
    </source>
</evidence>
<dbReference type="InterPro" id="IPR001766">
    <property type="entry name" value="Fork_head_dom"/>
</dbReference>
<dbReference type="InterPro" id="IPR030456">
    <property type="entry name" value="TF_fork_head_CS_2"/>
</dbReference>
<feature type="region of interest" description="Disordered" evidence="8">
    <location>
        <begin position="439"/>
        <end position="469"/>
    </location>
</feature>
<dbReference type="GO" id="GO:0000981">
    <property type="term" value="F:DNA-binding transcription factor activity, RNA polymerase II-specific"/>
    <property type="evidence" value="ECO:0007669"/>
    <property type="project" value="TreeGrafter"/>
</dbReference>
<proteinExistence type="predicted"/>
<dbReference type="PROSITE" id="PS00658">
    <property type="entry name" value="FORK_HEAD_2"/>
    <property type="match status" value="1"/>
</dbReference>
<dbReference type="FunFam" id="1.10.10.10:FF:000122">
    <property type="entry name" value="Forkhead box protein N1"/>
    <property type="match status" value="1"/>
</dbReference>
<dbReference type="InterPro" id="IPR036390">
    <property type="entry name" value="WH_DNA-bd_sf"/>
</dbReference>
<dbReference type="InterPro" id="IPR049624">
    <property type="entry name" value="FOXN1_4"/>
</dbReference>
<feature type="domain" description="Fork-head" evidence="9">
    <location>
        <begin position="315"/>
        <end position="412"/>
    </location>
</feature>
<accession>A0A7R9CDB2</accession>
<dbReference type="SMART" id="SM00339">
    <property type="entry name" value="FH"/>
    <property type="match status" value="1"/>
</dbReference>
<keyword evidence="6 7" id="KW-0539">Nucleus</keyword>
<evidence type="ECO:0000256" key="3">
    <source>
        <dbReference type="ARBA" id="ARBA00023015"/>
    </source>
</evidence>
<dbReference type="CDD" id="cd20030">
    <property type="entry name" value="FH_FOXN1-like"/>
    <property type="match status" value="1"/>
</dbReference>
<dbReference type="InterPro" id="IPR036388">
    <property type="entry name" value="WH-like_DNA-bd_sf"/>
</dbReference>
<protein>
    <recommendedName>
        <fullName evidence="9">Fork-head domain-containing protein</fullName>
    </recommendedName>
</protein>
<evidence type="ECO:0000256" key="4">
    <source>
        <dbReference type="ARBA" id="ARBA00023125"/>
    </source>
</evidence>
<keyword evidence="4 7" id="KW-0238">DNA-binding</keyword>
<evidence type="ECO:0000256" key="6">
    <source>
        <dbReference type="ARBA" id="ARBA00023242"/>
    </source>
</evidence>
<name>A0A7R9CDB2_TIMCR</name>
<dbReference type="SUPFAM" id="SSF46785">
    <property type="entry name" value="Winged helix' DNA-binding domain"/>
    <property type="match status" value="1"/>
</dbReference>
<evidence type="ECO:0000256" key="5">
    <source>
        <dbReference type="ARBA" id="ARBA00023163"/>
    </source>
</evidence>
<dbReference type="Pfam" id="PF00250">
    <property type="entry name" value="Forkhead"/>
    <property type="match status" value="1"/>
</dbReference>
<feature type="DNA-binding region" description="Fork-head" evidence="7">
    <location>
        <begin position="315"/>
        <end position="412"/>
    </location>
</feature>
<evidence type="ECO:0000256" key="8">
    <source>
        <dbReference type="SAM" id="MobiDB-lite"/>
    </source>
</evidence>
<sequence>MASLVLADSSQLTSDSQHLGIYSSPIASLVLTDSLQLIANGFEKLPDQIMYLYAEPNDLQKHGFSSCQSPMMDMYLSTQETLSLQEMLDSDIKTEIDAVLGGDLSLSLSELPPLDLDDALGGSGDLMWFSGNSCLLSTNSNSSNSNFNFDWNGSEGAGGLVNPNTIMPVKIVSVPSSHATTSSLLMVSSPSSPPESPVVVDDISTPSNMAATETAAVSFARSLASMVSTSGSSIVQTSCPVQTAMLRVSASSRIAPVNRQSLLTTSSVYSRSVTSSTTTTSPNRAPFPPPQVVVTKKQTARHYGDMDCDARLYPKPAYSYSCLIAMALKNSRTGSLPVSEIYNFMCEHFPYFKTAPNGWKNSVRHNLSLNKCFEKIEKPTGNSGQRKGCLWAMNPSKIAKMDEEVQKWSKKDPVAIKKAMVYPENLSLLERGAIKRDKSFKLEPASSPSAEEDDTDSDDQVGNETSHFKTTKPEFVDINHLDDFDESSLTDFEIQVAEGVYEDLDSDEESLNLGVTVRSTASNELEDDGNSASLSKRSRLLAGTIQGNYVYKHVTGLSGAKRKLPPGSSFIKLENP</sequence>
<evidence type="ECO:0000256" key="1">
    <source>
        <dbReference type="ARBA" id="ARBA00004123"/>
    </source>
</evidence>
<gene>
    <name evidence="10" type="ORF">TCEB3V08_LOCUS2494</name>
</gene>
<feature type="compositionally biased region" description="Acidic residues" evidence="8">
    <location>
        <begin position="450"/>
        <end position="461"/>
    </location>
</feature>
<dbReference type="Gene3D" id="1.10.10.10">
    <property type="entry name" value="Winged helix-like DNA-binding domain superfamily/Winged helix DNA-binding domain"/>
    <property type="match status" value="1"/>
</dbReference>
<dbReference type="AlphaFoldDB" id="A0A7R9CDB2"/>
<evidence type="ECO:0000259" key="9">
    <source>
        <dbReference type="PROSITE" id="PS50039"/>
    </source>
</evidence>
<keyword evidence="2" id="KW-0217">Developmental protein</keyword>
<evidence type="ECO:0000256" key="7">
    <source>
        <dbReference type="PROSITE-ProRule" id="PRU00089"/>
    </source>
</evidence>
<dbReference type="PANTHER" id="PTHR46721:SF3">
    <property type="entry name" value="FORKHEAD BOX N1"/>
    <property type="match status" value="1"/>
</dbReference>
<keyword evidence="3" id="KW-0805">Transcription regulation</keyword>
<dbReference type="PANTHER" id="PTHR46721">
    <property type="entry name" value="FORKHEAD BOX PROTEIN N1"/>
    <property type="match status" value="1"/>
</dbReference>
<dbReference type="EMBL" id="OC317010">
    <property type="protein sequence ID" value="CAD7394571.1"/>
    <property type="molecule type" value="Genomic_DNA"/>
</dbReference>
<dbReference type="PROSITE" id="PS50039">
    <property type="entry name" value="FORK_HEAD_3"/>
    <property type="match status" value="1"/>
</dbReference>
<organism evidence="10">
    <name type="scientific">Timema cristinae</name>
    <name type="common">Walking stick</name>
    <dbReference type="NCBI Taxonomy" id="61476"/>
    <lineage>
        <taxon>Eukaryota</taxon>
        <taxon>Metazoa</taxon>
        <taxon>Ecdysozoa</taxon>
        <taxon>Arthropoda</taxon>
        <taxon>Hexapoda</taxon>
        <taxon>Insecta</taxon>
        <taxon>Pterygota</taxon>
        <taxon>Neoptera</taxon>
        <taxon>Polyneoptera</taxon>
        <taxon>Phasmatodea</taxon>
        <taxon>Timematodea</taxon>
        <taxon>Timematoidea</taxon>
        <taxon>Timematidae</taxon>
        <taxon>Timema</taxon>
    </lineage>
</organism>